<proteinExistence type="predicted"/>
<reference evidence="1" key="1">
    <citation type="journal article" date="2021" name="Proc. Natl. Acad. Sci. U.S.A.">
        <title>A Catalog of Tens of Thousands of Viruses from Human Metagenomes Reveals Hidden Associations with Chronic Diseases.</title>
        <authorList>
            <person name="Tisza M.J."/>
            <person name="Buck C.B."/>
        </authorList>
    </citation>
    <scope>NUCLEOTIDE SEQUENCE</scope>
    <source>
        <strain evidence="1">CtVif31</strain>
    </source>
</reference>
<accession>A0A8S5Q364</accession>
<name>A0A8S5Q364_9CAUD</name>
<evidence type="ECO:0000313" key="1">
    <source>
        <dbReference type="EMBL" id="DAE13586.1"/>
    </source>
</evidence>
<dbReference type="EMBL" id="BK015567">
    <property type="protein sequence ID" value="DAE13586.1"/>
    <property type="molecule type" value="Genomic_DNA"/>
</dbReference>
<organism evidence="1">
    <name type="scientific">Siphoviridae sp. ctVif31</name>
    <dbReference type="NCBI Taxonomy" id="2825532"/>
    <lineage>
        <taxon>Viruses</taxon>
        <taxon>Duplodnaviria</taxon>
        <taxon>Heunggongvirae</taxon>
        <taxon>Uroviricota</taxon>
        <taxon>Caudoviricetes</taxon>
    </lineage>
</organism>
<sequence length="91" mass="10693">MATIGLKDWKEVTKGIYVNPISENAAYEIHIKYWDMKTDILSANAELYIVRDWHEKDGRNIREREILLDYASVMDCIWKAVEDDKENNSAE</sequence>
<protein>
    <submittedName>
        <fullName evidence="1">Uncharacterized protein</fullName>
    </submittedName>
</protein>